<feature type="domain" description="Nucleotide modification associated" evidence="1">
    <location>
        <begin position="20"/>
        <end position="148"/>
    </location>
</feature>
<dbReference type="Proteomes" id="UP000716906">
    <property type="component" value="Unassembled WGS sequence"/>
</dbReference>
<reference evidence="2 3" key="1">
    <citation type="journal article" date="2021" name="Sci. Rep.">
        <title>The distribution of antibiotic resistance genes in chicken gut microbiota commensals.</title>
        <authorList>
            <person name="Juricova H."/>
            <person name="Matiasovicova J."/>
            <person name="Kubasova T."/>
            <person name="Cejkova D."/>
            <person name="Rychlik I."/>
        </authorList>
    </citation>
    <scope>NUCLEOTIDE SEQUENCE [LARGE SCALE GENOMIC DNA]</scope>
    <source>
        <strain evidence="2 3">An773</strain>
    </source>
</reference>
<evidence type="ECO:0000313" key="2">
    <source>
        <dbReference type="EMBL" id="MBM6738739.1"/>
    </source>
</evidence>
<dbReference type="Pfam" id="PF18753">
    <property type="entry name" value="Nmad2"/>
    <property type="match status" value="1"/>
</dbReference>
<comment type="caution">
    <text evidence="2">The sequence shown here is derived from an EMBL/GenBank/DDBJ whole genome shotgun (WGS) entry which is preliminary data.</text>
</comment>
<evidence type="ECO:0000313" key="3">
    <source>
        <dbReference type="Proteomes" id="UP000716906"/>
    </source>
</evidence>
<keyword evidence="3" id="KW-1185">Reference proteome</keyword>
<sequence length="190" mass="21799">MLSELGCVSKEEFITKQDIFVIGLAGKSLLPRLGREKEEKLPMVYVMRVTDILTYDEYYVDGRCQKKIPREFDVHDANNNSNIAYCGDNIYSEGKLAVESSFHHENGITNKKNLKTDLFGECVLLSSQGNYIYYGQHADGETDIGEVYRYAGHKRFYFNNNSDENKKLKNFISGFDAIEKKGDYRTADQQ</sequence>
<gene>
    <name evidence="2" type="ORF">H7U36_11635</name>
</gene>
<accession>A0ABS2EAS4</accession>
<evidence type="ECO:0000259" key="1">
    <source>
        <dbReference type="Pfam" id="PF18753"/>
    </source>
</evidence>
<dbReference type="RefSeq" id="WP_138304829.1">
    <property type="nucleotide sequence ID" value="NZ_JACLYY010000011.1"/>
</dbReference>
<dbReference type="InterPro" id="IPR041180">
    <property type="entry name" value="Nmad2"/>
</dbReference>
<name>A0ABS2EAS4_9FIRM</name>
<proteinExistence type="predicted"/>
<protein>
    <recommendedName>
        <fullName evidence="1">Nucleotide modification associated domain-containing protein</fullName>
    </recommendedName>
</protein>
<dbReference type="EMBL" id="JACLYY010000011">
    <property type="protein sequence ID" value="MBM6738739.1"/>
    <property type="molecule type" value="Genomic_DNA"/>
</dbReference>
<organism evidence="2 3">
    <name type="scientific">Faecalicatena fissicatena</name>
    <dbReference type="NCBI Taxonomy" id="290055"/>
    <lineage>
        <taxon>Bacteria</taxon>
        <taxon>Bacillati</taxon>
        <taxon>Bacillota</taxon>
        <taxon>Clostridia</taxon>
        <taxon>Lachnospirales</taxon>
        <taxon>Lachnospiraceae</taxon>
        <taxon>Faecalicatena</taxon>
    </lineage>
</organism>